<dbReference type="InParanoid" id="A0A2V0NXE7"/>
<keyword evidence="3" id="KW-1185">Reference proteome</keyword>
<dbReference type="PANTHER" id="PTHR47485">
    <property type="entry name" value="THYLAKOID LUMENAL 17.4 KDA PROTEIN, CHLOROPLASTIC"/>
    <property type="match status" value="1"/>
</dbReference>
<comment type="caution">
    <text evidence="2">The sequence shown here is derived from an EMBL/GenBank/DDBJ whole genome shotgun (WGS) entry which is preliminary data.</text>
</comment>
<dbReference type="AlphaFoldDB" id="A0A2V0NXE7"/>
<dbReference type="SUPFAM" id="SSF141571">
    <property type="entry name" value="Pentapeptide repeat-like"/>
    <property type="match status" value="1"/>
</dbReference>
<sequence>MALSVAPMPGATTWRRISMNARQCARLAPRHGSSERRGAVAAAAPWDRAAAAAAPDRVASGPERVAAVLAAAALLLAGPGAELAEAAQRARQPPVGSEAGRCSVSALDKFADTRATFSQEASGGNMAEAVVDVRDCDFSNQDLSGKVFSGVLMRGANLTNVKVVGSQFARADAQDATLDGLDATDANCYATAFDGATLRGAQFENAILTSASFGKSAITGKWADLAGAHFEGALVSSSDVARICENPTLDIETRQYELGCRATK</sequence>
<evidence type="ECO:0000313" key="3">
    <source>
        <dbReference type="Proteomes" id="UP000247498"/>
    </source>
</evidence>
<proteinExistence type="predicted"/>
<dbReference type="InterPro" id="IPR001646">
    <property type="entry name" value="5peptide_repeat"/>
</dbReference>
<protein>
    <submittedName>
        <fullName evidence="2">Uncharacterized protein</fullName>
    </submittedName>
</protein>
<accession>A0A2V0NXE7</accession>
<evidence type="ECO:0000256" key="1">
    <source>
        <dbReference type="ARBA" id="ARBA00022737"/>
    </source>
</evidence>
<dbReference type="PANTHER" id="PTHR47485:SF1">
    <property type="entry name" value="THYLAKOID LUMENAL 17.4 KDA PROTEIN, CHLOROPLASTIC"/>
    <property type="match status" value="1"/>
</dbReference>
<dbReference type="EMBL" id="BDRX01000031">
    <property type="protein sequence ID" value="GBF92304.1"/>
    <property type="molecule type" value="Genomic_DNA"/>
</dbReference>
<name>A0A2V0NXE7_9CHLO</name>
<organism evidence="2 3">
    <name type="scientific">Raphidocelis subcapitata</name>
    <dbReference type="NCBI Taxonomy" id="307507"/>
    <lineage>
        <taxon>Eukaryota</taxon>
        <taxon>Viridiplantae</taxon>
        <taxon>Chlorophyta</taxon>
        <taxon>core chlorophytes</taxon>
        <taxon>Chlorophyceae</taxon>
        <taxon>CS clade</taxon>
        <taxon>Sphaeropleales</taxon>
        <taxon>Selenastraceae</taxon>
        <taxon>Raphidocelis</taxon>
    </lineage>
</organism>
<dbReference type="Gene3D" id="2.160.20.80">
    <property type="entry name" value="E3 ubiquitin-protein ligase SopA"/>
    <property type="match status" value="1"/>
</dbReference>
<dbReference type="OrthoDB" id="9989223at2759"/>
<reference evidence="2 3" key="1">
    <citation type="journal article" date="2018" name="Sci. Rep.">
        <title>Raphidocelis subcapitata (=Pseudokirchneriella subcapitata) provides an insight into genome evolution and environmental adaptations in the Sphaeropleales.</title>
        <authorList>
            <person name="Suzuki S."/>
            <person name="Yamaguchi H."/>
            <person name="Nakajima N."/>
            <person name="Kawachi M."/>
        </authorList>
    </citation>
    <scope>NUCLEOTIDE SEQUENCE [LARGE SCALE GENOMIC DNA]</scope>
    <source>
        <strain evidence="2 3">NIES-35</strain>
    </source>
</reference>
<evidence type="ECO:0000313" key="2">
    <source>
        <dbReference type="EMBL" id="GBF92304.1"/>
    </source>
</evidence>
<dbReference type="Proteomes" id="UP000247498">
    <property type="component" value="Unassembled WGS sequence"/>
</dbReference>
<gene>
    <name evidence="2" type="ORF">Rsub_05506</name>
</gene>
<keyword evidence="1" id="KW-0677">Repeat</keyword>
<dbReference type="Pfam" id="PF00805">
    <property type="entry name" value="Pentapeptide"/>
    <property type="match status" value="2"/>
</dbReference>